<gene>
    <name evidence="3" type="ORF">MGWOODY_Smn1030</name>
</gene>
<reference evidence="3" key="1">
    <citation type="submission" date="2015-10" db="EMBL/GenBank/DDBJ databases">
        <authorList>
            <person name="Gilbert D.G."/>
        </authorList>
    </citation>
    <scope>NUCLEOTIDE SEQUENCE</scope>
</reference>
<organism evidence="3">
    <name type="scientific">hydrothermal vent metagenome</name>
    <dbReference type="NCBI Taxonomy" id="652676"/>
    <lineage>
        <taxon>unclassified sequences</taxon>
        <taxon>metagenomes</taxon>
        <taxon>ecological metagenomes</taxon>
    </lineage>
</organism>
<dbReference type="CDD" id="cd08899">
    <property type="entry name" value="SRPBCC_CalC_Aha1-like_6"/>
    <property type="match status" value="1"/>
</dbReference>
<dbReference type="InterPro" id="IPR013538">
    <property type="entry name" value="ASHA1/2-like_C"/>
</dbReference>
<proteinExistence type="inferred from homology"/>
<dbReference type="SUPFAM" id="SSF55961">
    <property type="entry name" value="Bet v1-like"/>
    <property type="match status" value="1"/>
</dbReference>
<dbReference type="EMBL" id="CZQE01000324">
    <property type="protein sequence ID" value="CUS45999.1"/>
    <property type="molecule type" value="Genomic_DNA"/>
</dbReference>
<sequence>MIAIETTAPGTIRLERILDAPIDTVWHYLVDADLRAQWFAGGNLEPRVGGSLELVFDHDNLSTDDVPYPEKYCEHRCSVSREQVTAFDAPHLVAWSWEGGKQGEARFELTSLGDKTRLVLTHSGIAGPAGMLDFGGGWHSHLAVLQSKFAGEPVRDFWALHARSEATVREALGQDA</sequence>
<evidence type="ECO:0000313" key="3">
    <source>
        <dbReference type="EMBL" id="CUS45999.1"/>
    </source>
</evidence>
<name>A0A160TQI7_9ZZZZ</name>
<protein>
    <recommendedName>
        <fullName evidence="2">Activator of Hsp90 ATPase homologue 1/2-like C-terminal domain-containing protein</fullName>
    </recommendedName>
</protein>
<accession>A0A160TQI7</accession>
<evidence type="ECO:0000256" key="1">
    <source>
        <dbReference type="ARBA" id="ARBA00006817"/>
    </source>
</evidence>
<dbReference type="AlphaFoldDB" id="A0A160TQI7"/>
<feature type="domain" description="Activator of Hsp90 ATPase homologue 1/2-like C-terminal" evidence="2">
    <location>
        <begin position="19"/>
        <end position="147"/>
    </location>
</feature>
<evidence type="ECO:0000259" key="2">
    <source>
        <dbReference type="Pfam" id="PF08327"/>
    </source>
</evidence>
<dbReference type="InterPro" id="IPR023393">
    <property type="entry name" value="START-like_dom_sf"/>
</dbReference>
<comment type="similarity">
    <text evidence="1">Belongs to the AHA1 family.</text>
</comment>
<dbReference type="Pfam" id="PF08327">
    <property type="entry name" value="AHSA1"/>
    <property type="match status" value="1"/>
</dbReference>
<dbReference type="Gene3D" id="3.30.530.20">
    <property type="match status" value="1"/>
</dbReference>